<dbReference type="GO" id="GO:0005829">
    <property type="term" value="C:cytosol"/>
    <property type="evidence" value="ECO:0007669"/>
    <property type="project" value="TreeGrafter"/>
</dbReference>
<dbReference type="Ensembl" id="ENSPTXT00000019420.1">
    <property type="protein sequence ID" value="ENSPTXP00000018852.1"/>
    <property type="gene ID" value="ENSPTXG00000012990.1"/>
</dbReference>
<dbReference type="SUPFAM" id="SSF51690">
    <property type="entry name" value="Nicotinate/Quinolinate PRTase C-terminal domain-like"/>
    <property type="match status" value="1"/>
</dbReference>
<keyword evidence="9" id="KW-1185">Reference proteome</keyword>
<dbReference type="PANTHER" id="PTHR11098:SF1">
    <property type="entry name" value="NICOTINATE PHOSPHORIBOSYLTRANSFERASE"/>
    <property type="match status" value="1"/>
</dbReference>
<dbReference type="InterPro" id="IPR036068">
    <property type="entry name" value="Nicotinate_pribotase-like_C"/>
</dbReference>
<dbReference type="AlphaFoldDB" id="A0A670Z467"/>
<sequence>MEMGLRRAQGLDGGLSASKYSYVGGFDFTSNVLAGKLYGIPAQGTLAHSYVSSFTSVDDVNPRVSIQGGRRSPRKDPRGSTAPKKLVCVCVCVSIYSPKPLKAGREANRWKRTKERNNLELRRNFLTGR</sequence>
<reference evidence="8" key="2">
    <citation type="submission" date="2025-09" db="UniProtKB">
        <authorList>
            <consortium name="Ensembl"/>
        </authorList>
    </citation>
    <scope>IDENTIFICATION</scope>
</reference>
<evidence type="ECO:0000256" key="4">
    <source>
        <dbReference type="ARBA" id="ARBA00022598"/>
    </source>
</evidence>
<keyword evidence="4" id="KW-0436">Ligase</keyword>
<name>A0A670Z467_PSETE</name>
<evidence type="ECO:0000256" key="6">
    <source>
        <dbReference type="ARBA" id="ARBA00048668"/>
    </source>
</evidence>
<evidence type="ECO:0000256" key="1">
    <source>
        <dbReference type="ARBA" id="ARBA00004952"/>
    </source>
</evidence>
<reference evidence="8" key="1">
    <citation type="submission" date="2025-08" db="UniProtKB">
        <authorList>
            <consortium name="Ensembl"/>
        </authorList>
    </citation>
    <scope>IDENTIFICATION</scope>
</reference>
<dbReference type="Proteomes" id="UP000472273">
    <property type="component" value="Unplaced"/>
</dbReference>
<protein>
    <recommendedName>
        <fullName evidence="2">nicotinate phosphoribosyltransferase</fullName>
        <ecNumber evidence="2">6.3.4.21</ecNumber>
    </recommendedName>
</protein>
<dbReference type="UniPathway" id="UPA00253">
    <property type="reaction ID" value="UER00457"/>
</dbReference>
<evidence type="ECO:0000256" key="5">
    <source>
        <dbReference type="ARBA" id="ARBA00022642"/>
    </source>
</evidence>
<evidence type="ECO:0000256" key="3">
    <source>
        <dbReference type="ARBA" id="ARBA00022553"/>
    </source>
</evidence>
<accession>A0A670Z467</accession>
<keyword evidence="5" id="KW-0662">Pyridine nucleotide biosynthesis</keyword>
<comment type="catalytic activity">
    <reaction evidence="6">
        <text>5-phospho-alpha-D-ribose 1-diphosphate + nicotinate + ATP + H2O = nicotinate beta-D-ribonucleotide + ADP + phosphate + diphosphate</text>
        <dbReference type="Rhea" id="RHEA:36163"/>
        <dbReference type="ChEBI" id="CHEBI:15377"/>
        <dbReference type="ChEBI" id="CHEBI:30616"/>
        <dbReference type="ChEBI" id="CHEBI:32544"/>
        <dbReference type="ChEBI" id="CHEBI:33019"/>
        <dbReference type="ChEBI" id="CHEBI:43474"/>
        <dbReference type="ChEBI" id="CHEBI:57502"/>
        <dbReference type="ChEBI" id="CHEBI:58017"/>
        <dbReference type="ChEBI" id="CHEBI:456216"/>
        <dbReference type="EC" id="6.3.4.21"/>
    </reaction>
</comment>
<feature type="region of interest" description="Disordered" evidence="7">
    <location>
        <begin position="62"/>
        <end position="82"/>
    </location>
</feature>
<dbReference type="GO" id="GO:0034355">
    <property type="term" value="P:NAD+ biosynthetic process via the salvage pathway"/>
    <property type="evidence" value="ECO:0007669"/>
    <property type="project" value="TreeGrafter"/>
</dbReference>
<dbReference type="Gene3D" id="3.20.20.70">
    <property type="entry name" value="Aldolase class I"/>
    <property type="match status" value="1"/>
</dbReference>
<dbReference type="PANTHER" id="PTHR11098">
    <property type="entry name" value="NICOTINATE PHOSPHORIBOSYLTRANSFERASE"/>
    <property type="match status" value="1"/>
</dbReference>
<organism evidence="8 9">
    <name type="scientific">Pseudonaja textilis</name>
    <name type="common">Eastern brown snake</name>
    <dbReference type="NCBI Taxonomy" id="8673"/>
    <lineage>
        <taxon>Eukaryota</taxon>
        <taxon>Metazoa</taxon>
        <taxon>Chordata</taxon>
        <taxon>Craniata</taxon>
        <taxon>Vertebrata</taxon>
        <taxon>Euteleostomi</taxon>
        <taxon>Lepidosauria</taxon>
        <taxon>Squamata</taxon>
        <taxon>Bifurcata</taxon>
        <taxon>Unidentata</taxon>
        <taxon>Episquamata</taxon>
        <taxon>Toxicofera</taxon>
        <taxon>Serpentes</taxon>
        <taxon>Colubroidea</taxon>
        <taxon>Elapidae</taxon>
        <taxon>Hydrophiinae</taxon>
        <taxon>Pseudonaja</taxon>
    </lineage>
</organism>
<keyword evidence="3" id="KW-0597">Phosphoprotein</keyword>
<evidence type="ECO:0000256" key="2">
    <source>
        <dbReference type="ARBA" id="ARBA00013236"/>
    </source>
</evidence>
<evidence type="ECO:0000313" key="9">
    <source>
        <dbReference type="Proteomes" id="UP000472273"/>
    </source>
</evidence>
<evidence type="ECO:0000313" key="8">
    <source>
        <dbReference type="Ensembl" id="ENSPTXP00000018852.1"/>
    </source>
</evidence>
<dbReference type="InterPro" id="IPR007229">
    <property type="entry name" value="Nic_PRibTrfase-Fam"/>
</dbReference>
<dbReference type="InterPro" id="IPR013785">
    <property type="entry name" value="Aldolase_TIM"/>
</dbReference>
<dbReference type="GO" id="GO:0004516">
    <property type="term" value="F:nicotinate phosphoribosyltransferase activity"/>
    <property type="evidence" value="ECO:0007669"/>
    <property type="project" value="UniProtKB-EC"/>
</dbReference>
<proteinExistence type="predicted"/>
<evidence type="ECO:0000256" key="7">
    <source>
        <dbReference type="SAM" id="MobiDB-lite"/>
    </source>
</evidence>
<dbReference type="EC" id="6.3.4.21" evidence="2"/>
<comment type="pathway">
    <text evidence="1">Cofactor biosynthesis; NAD(+) biosynthesis; nicotinate D-ribonucleotide from nicotinate: step 1/1.</text>
</comment>